<protein>
    <submittedName>
        <fullName evidence="5">GntR family transcriptional regulator</fullName>
    </submittedName>
</protein>
<feature type="domain" description="HTH gntR-type" evidence="4">
    <location>
        <begin position="1"/>
        <end position="69"/>
    </location>
</feature>
<evidence type="ECO:0000313" key="5">
    <source>
        <dbReference type="EMBL" id="UWZ40757.1"/>
    </source>
</evidence>
<dbReference type="EMBL" id="CP073721">
    <property type="protein sequence ID" value="UWZ40757.1"/>
    <property type="molecule type" value="Genomic_DNA"/>
</dbReference>
<evidence type="ECO:0000313" key="6">
    <source>
        <dbReference type="Proteomes" id="UP001058271"/>
    </source>
</evidence>
<keyword evidence="6" id="KW-1185">Reference proteome</keyword>
<dbReference type="SUPFAM" id="SSF46785">
    <property type="entry name" value="Winged helix' DNA-binding domain"/>
    <property type="match status" value="1"/>
</dbReference>
<keyword evidence="3" id="KW-0804">Transcription</keyword>
<dbReference type="PRINTS" id="PR00035">
    <property type="entry name" value="HTHGNTR"/>
</dbReference>
<proteinExistence type="predicted"/>
<accession>A0ABY5ZFX5</accession>
<dbReference type="PANTHER" id="PTHR44846">
    <property type="entry name" value="MANNOSYL-D-GLYCERATE TRANSPORT/METABOLISM SYSTEM REPRESSOR MNGR-RELATED"/>
    <property type="match status" value="1"/>
</dbReference>
<dbReference type="InterPro" id="IPR000524">
    <property type="entry name" value="Tscrpt_reg_HTH_GntR"/>
</dbReference>
<dbReference type="SUPFAM" id="SSF64288">
    <property type="entry name" value="Chorismate lyase-like"/>
    <property type="match status" value="1"/>
</dbReference>
<dbReference type="CDD" id="cd07377">
    <property type="entry name" value="WHTH_GntR"/>
    <property type="match status" value="1"/>
</dbReference>
<evidence type="ECO:0000256" key="3">
    <source>
        <dbReference type="ARBA" id="ARBA00023163"/>
    </source>
</evidence>
<dbReference type="Proteomes" id="UP001058271">
    <property type="component" value="Chromosome"/>
</dbReference>
<evidence type="ECO:0000256" key="1">
    <source>
        <dbReference type="ARBA" id="ARBA00023015"/>
    </source>
</evidence>
<dbReference type="PANTHER" id="PTHR44846:SF17">
    <property type="entry name" value="GNTR-FAMILY TRANSCRIPTIONAL REGULATOR"/>
    <property type="match status" value="1"/>
</dbReference>
<organism evidence="5 6">
    <name type="scientific">Dactylosporangium roseum</name>
    <dbReference type="NCBI Taxonomy" id="47989"/>
    <lineage>
        <taxon>Bacteria</taxon>
        <taxon>Bacillati</taxon>
        <taxon>Actinomycetota</taxon>
        <taxon>Actinomycetes</taxon>
        <taxon>Micromonosporales</taxon>
        <taxon>Micromonosporaceae</taxon>
        <taxon>Dactylosporangium</taxon>
    </lineage>
</organism>
<name>A0ABY5ZFX5_9ACTN</name>
<dbReference type="InterPro" id="IPR036388">
    <property type="entry name" value="WH-like_DNA-bd_sf"/>
</dbReference>
<dbReference type="InterPro" id="IPR011663">
    <property type="entry name" value="UTRA"/>
</dbReference>
<dbReference type="Pfam" id="PF07702">
    <property type="entry name" value="UTRA"/>
    <property type="match status" value="1"/>
</dbReference>
<dbReference type="RefSeq" id="WP_343870193.1">
    <property type="nucleotide sequence ID" value="NZ_BAAABS010000031.1"/>
</dbReference>
<evidence type="ECO:0000259" key="4">
    <source>
        <dbReference type="PROSITE" id="PS50949"/>
    </source>
</evidence>
<evidence type="ECO:0000256" key="2">
    <source>
        <dbReference type="ARBA" id="ARBA00023125"/>
    </source>
</evidence>
<sequence length="246" mass="27649">MPAYQRIAAEYRNKIASGALRPGDRLPTEQEVAHAYTVARQTVRQGLATLVAEGLIVAQRPHGYFVRQREHMVYRPQAESRPQPASPEMDRYFQQISSEGRKPSQTIEISLVPASPEIAQRLDVPEGQTVVARRRVRSINGEPVNTNDTHFPLDAVKDSDIMSPEDIPQGTNQRLAELGFAQVRAIDEFFIRMPTPEEVHRLDLAAGTPVALHIVTGYTAEGRPVRCTLNVLPGDRHVIVYEREWE</sequence>
<dbReference type="Pfam" id="PF00392">
    <property type="entry name" value="GntR"/>
    <property type="match status" value="1"/>
</dbReference>
<dbReference type="Gene3D" id="1.10.10.10">
    <property type="entry name" value="Winged helix-like DNA-binding domain superfamily/Winged helix DNA-binding domain"/>
    <property type="match status" value="1"/>
</dbReference>
<dbReference type="SMART" id="SM00866">
    <property type="entry name" value="UTRA"/>
    <property type="match status" value="1"/>
</dbReference>
<reference evidence="5" key="1">
    <citation type="submission" date="2021-04" db="EMBL/GenBank/DDBJ databases">
        <title>Biosynthetic gene clusters of Dactylosporangioum roseum.</title>
        <authorList>
            <person name="Hartkoorn R.C."/>
            <person name="Beaudoing E."/>
            <person name="Hot D."/>
            <person name="Moureu S."/>
        </authorList>
    </citation>
    <scope>NUCLEOTIDE SEQUENCE</scope>
    <source>
        <strain evidence="5">NRRL B-16295</strain>
    </source>
</reference>
<dbReference type="InterPro" id="IPR036390">
    <property type="entry name" value="WH_DNA-bd_sf"/>
</dbReference>
<dbReference type="Gene3D" id="3.40.1410.10">
    <property type="entry name" value="Chorismate lyase-like"/>
    <property type="match status" value="1"/>
</dbReference>
<dbReference type="SMART" id="SM00345">
    <property type="entry name" value="HTH_GNTR"/>
    <property type="match status" value="1"/>
</dbReference>
<dbReference type="InterPro" id="IPR028978">
    <property type="entry name" value="Chorismate_lyase_/UTRA_dom_sf"/>
</dbReference>
<gene>
    <name evidence="5" type="ORF">Drose_34495</name>
</gene>
<keyword evidence="1" id="KW-0805">Transcription regulation</keyword>
<dbReference type="PROSITE" id="PS50949">
    <property type="entry name" value="HTH_GNTR"/>
    <property type="match status" value="1"/>
</dbReference>
<keyword evidence="2" id="KW-0238">DNA-binding</keyword>
<dbReference type="InterPro" id="IPR050679">
    <property type="entry name" value="Bact_HTH_transcr_reg"/>
</dbReference>